<dbReference type="InterPro" id="IPR003591">
    <property type="entry name" value="Leu-rich_rpt_typical-subtyp"/>
</dbReference>
<sequence length="544" mass="64110">MIPKFELTESENLGYYTTFDKLFPDYFPYLKDKEKNSTIEVNFRFTDEDDQPNESQLTANEFLLANSNQMLENLLKYLKQDEEYFMEFYGIYRETSYERTNFQGKKYTTVNKSGFPNVKEPQDFINYFDISHIYISDSQENGVSYIGFTGGCPWDGEHGFGASFLKQKLLNVGDWDDGNNPSWGSRENRDLLTDNFTSFHKLEILDERKKRLAKASELIQVKNIHGYEQIFDWLVSNQMIYGYRNNPIDLTSKEKVVVLNEIKELTFNGNLIQKVPNSINLLENLSSLSLSFNDLDSVPLQLLNLTKLEKLSITNNKIKEIPKEISLLINLKSLNFSRNKLNSIPEEIGHLKNLQHLDLSFNYLNNMPKSISGLKILEQLNINYNSFSTIPNNILFLENLKGLNLNNNKLTEVQESIYKLKKLERLDLRYNELSKFPETLINQWHTLKYIYLVGNQFSIDALERILRFNHRKISSDIDTELNYTKDRLIRKLRDEKNKLEQEKREAKKQENLKRQENNRISTQPSSSNIKKTKENIKKWWEFWK</sequence>
<dbReference type="InterPro" id="IPR055414">
    <property type="entry name" value="LRR_R13L4/SHOC2-like"/>
</dbReference>
<dbReference type="Proteomes" id="UP000239997">
    <property type="component" value="Unassembled WGS sequence"/>
</dbReference>
<dbReference type="Gene3D" id="3.80.10.10">
    <property type="entry name" value="Ribonuclease Inhibitor"/>
    <property type="match status" value="1"/>
</dbReference>
<keyword evidence="7" id="KW-1185">Reference proteome</keyword>
<dbReference type="Pfam" id="PF23598">
    <property type="entry name" value="LRR_14"/>
    <property type="match status" value="1"/>
</dbReference>
<evidence type="ECO:0000313" key="6">
    <source>
        <dbReference type="EMBL" id="PRX09208.1"/>
    </source>
</evidence>
<proteinExistence type="predicted"/>
<dbReference type="RefSeq" id="WP_051788601.1">
    <property type="nucleotide sequence ID" value="NZ_JPJI01000006.1"/>
</dbReference>
<dbReference type="InterPro" id="IPR050216">
    <property type="entry name" value="LRR_domain-containing"/>
</dbReference>
<dbReference type="Pfam" id="PF22481">
    <property type="entry name" value="DUF6985"/>
    <property type="match status" value="1"/>
</dbReference>
<feature type="compositionally biased region" description="Basic and acidic residues" evidence="3">
    <location>
        <begin position="499"/>
        <end position="517"/>
    </location>
</feature>
<protein>
    <submittedName>
        <fullName evidence="6">Leucine-rich repeat (LRR) protein</fullName>
    </submittedName>
</protein>
<dbReference type="SMART" id="SM00364">
    <property type="entry name" value="LRR_BAC"/>
    <property type="match status" value="6"/>
</dbReference>
<feature type="domain" description="DUF6985" evidence="4">
    <location>
        <begin position="28"/>
        <end position="177"/>
    </location>
</feature>
<dbReference type="InterPro" id="IPR032675">
    <property type="entry name" value="LRR_dom_sf"/>
</dbReference>
<organism evidence="6 7">
    <name type="scientific">Nonlabens ulvanivorans</name>
    <name type="common">Persicivirga ulvanivorans</name>
    <dbReference type="NCBI Taxonomy" id="906888"/>
    <lineage>
        <taxon>Bacteria</taxon>
        <taxon>Pseudomonadati</taxon>
        <taxon>Bacteroidota</taxon>
        <taxon>Flavobacteriia</taxon>
        <taxon>Flavobacteriales</taxon>
        <taxon>Flavobacteriaceae</taxon>
        <taxon>Nonlabens</taxon>
    </lineage>
</organism>
<dbReference type="SMART" id="SM00369">
    <property type="entry name" value="LRR_TYP"/>
    <property type="match status" value="8"/>
</dbReference>
<gene>
    <name evidence="6" type="ORF">LY02_02912</name>
</gene>
<accession>A0ABX5E3U6</accession>
<evidence type="ECO:0000259" key="5">
    <source>
        <dbReference type="Pfam" id="PF23598"/>
    </source>
</evidence>
<evidence type="ECO:0000256" key="2">
    <source>
        <dbReference type="ARBA" id="ARBA00022737"/>
    </source>
</evidence>
<dbReference type="SUPFAM" id="SSF52058">
    <property type="entry name" value="L domain-like"/>
    <property type="match status" value="1"/>
</dbReference>
<comment type="caution">
    <text evidence="6">The sequence shown here is derived from an EMBL/GenBank/DDBJ whole genome shotgun (WGS) entry which is preliminary data.</text>
</comment>
<dbReference type="EMBL" id="PVNA01000022">
    <property type="protein sequence ID" value="PRX09208.1"/>
    <property type="molecule type" value="Genomic_DNA"/>
</dbReference>
<evidence type="ECO:0000256" key="1">
    <source>
        <dbReference type="ARBA" id="ARBA00022614"/>
    </source>
</evidence>
<feature type="region of interest" description="Disordered" evidence="3">
    <location>
        <begin position="499"/>
        <end position="532"/>
    </location>
</feature>
<feature type="domain" description="Disease resistance R13L4/SHOC-2-like LRR" evidence="5">
    <location>
        <begin position="323"/>
        <end position="443"/>
    </location>
</feature>
<dbReference type="PANTHER" id="PTHR48051:SF1">
    <property type="entry name" value="RAS SUPPRESSOR PROTEIN 1"/>
    <property type="match status" value="1"/>
</dbReference>
<name>A0ABX5E3U6_NONUL</name>
<feature type="compositionally biased region" description="Polar residues" evidence="3">
    <location>
        <begin position="518"/>
        <end position="529"/>
    </location>
</feature>
<dbReference type="PROSITE" id="PS51450">
    <property type="entry name" value="LRR"/>
    <property type="match status" value="4"/>
</dbReference>
<reference evidence="6 7" key="1">
    <citation type="submission" date="2018-03" db="EMBL/GenBank/DDBJ databases">
        <title>Genomic Encyclopedia of Archaeal and Bacterial Type Strains, Phase II (KMG-II): from individual species to whole genera.</title>
        <authorList>
            <person name="Goeker M."/>
        </authorList>
    </citation>
    <scope>NUCLEOTIDE SEQUENCE [LARGE SCALE GENOMIC DNA]</scope>
    <source>
        <strain evidence="6 7">DSM 22727</strain>
    </source>
</reference>
<evidence type="ECO:0000256" key="3">
    <source>
        <dbReference type="SAM" id="MobiDB-lite"/>
    </source>
</evidence>
<evidence type="ECO:0000313" key="7">
    <source>
        <dbReference type="Proteomes" id="UP000239997"/>
    </source>
</evidence>
<evidence type="ECO:0000259" key="4">
    <source>
        <dbReference type="Pfam" id="PF22481"/>
    </source>
</evidence>
<keyword evidence="1" id="KW-0433">Leucine-rich repeat</keyword>
<dbReference type="InterPro" id="IPR054254">
    <property type="entry name" value="DUF6985"/>
</dbReference>
<dbReference type="InterPro" id="IPR001611">
    <property type="entry name" value="Leu-rich_rpt"/>
</dbReference>
<keyword evidence="2" id="KW-0677">Repeat</keyword>
<dbReference type="PANTHER" id="PTHR48051">
    <property type="match status" value="1"/>
</dbReference>